<dbReference type="Gene3D" id="2.40.50.140">
    <property type="entry name" value="Nucleic acid-binding proteins"/>
    <property type="match status" value="1"/>
</dbReference>
<keyword evidence="7" id="KW-0378">Hydrolase</keyword>
<evidence type="ECO:0000256" key="11">
    <source>
        <dbReference type="SAM" id="MobiDB-lite"/>
    </source>
</evidence>
<reference evidence="13" key="1">
    <citation type="submission" date="2022-10" db="EMBL/GenBank/DDBJ databases">
        <title>The WGS of Solirubrobacter ginsenosidimutans DSM 21036.</title>
        <authorList>
            <person name="Jiang Z."/>
        </authorList>
    </citation>
    <scope>NUCLEOTIDE SEQUENCE</scope>
    <source>
        <strain evidence="13">DSM 21036</strain>
    </source>
</reference>
<gene>
    <name evidence="13" type="ORF">OM076_24450</name>
</gene>
<keyword evidence="10" id="KW-0472">Membrane</keyword>
<protein>
    <submittedName>
        <fullName evidence="13">Rne/Rng family ribonuclease</fullName>
    </submittedName>
</protein>
<feature type="region of interest" description="Disordered" evidence="11">
    <location>
        <begin position="609"/>
        <end position="848"/>
    </location>
</feature>
<keyword evidence="14" id="KW-1185">Reference proteome</keyword>
<feature type="compositionally biased region" description="Basic residues" evidence="11">
    <location>
        <begin position="31"/>
        <end position="41"/>
    </location>
</feature>
<keyword evidence="4" id="KW-0540">Nuclease</keyword>
<evidence type="ECO:0000256" key="7">
    <source>
        <dbReference type="ARBA" id="ARBA00022801"/>
    </source>
</evidence>
<dbReference type="RefSeq" id="WP_270042693.1">
    <property type="nucleotide sequence ID" value="NZ_JAPDOD010000025.1"/>
</dbReference>
<feature type="compositionally biased region" description="Acidic residues" evidence="11">
    <location>
        <begin position="724"/>
        <end position="739"/>
    </location>
</feature>
<dbReference type="PANTHER" id="PTHR30001">
    <property type="entry name" value="RIBONUCLEASE"/>
    <property type="match status" value="1"/>
</dbReference>
<dbReference type="Gene3D" id="3.40.1260.20">
    <property type="entry name" value="Ribonuclease E, catalytic domain"/>
    <property type="match status" value="1"/>
</dbReference>
<evidence type="ECO:0000256" key="1">
    <source>
        <dbReference type="ARBA" id="ARBA00001946"/>
    </source>
</evidence>
<evidence type="ECO:0000256" key="10">
    <source>
        <dbReference type="ARBA" id="ARBA00023136"/>
    </source>
</evidence>
<evidence type="ECO:0000256" key="2">
    <source>
        <dbReference type="ARBA" id="ARBA00022475"/>
    </source>
</evidence>
<organism evidence="13 14">
    <name type="scientific">Solirubrobacter ginsenosidimutans</name>
    <dbReference type="NCBI Taxonomy" id="490573"/>
    <lineage>
        <taxon>Bacteria</taxon>
        <taxon>Bacillati</taxon>
        <taxon>Actinomycetota</taxon>
        <taxon>Thermoleophilia</taxon>
        <taxon>Solirubrobacterales</taxon>
        <taxon>Solirubrobacteraceae</taxon>
        <taxon>Solirubrobacter</taxon>
    </lineage>
</organism>
<feature type="compositionally biased region" description="Basic residues" evidence="11">
    <location>
        <begin position="668"/>
        <end position="677"/>
    </location>
</feature>
<dbReference type="InterPro" id="IPR004659">
    <property type="entry name" value="RNase_E/G"/>
</dbReference>
<evidence type="ECO:0000313" key="13">
    <source>
        <dbReference type="EMBL" id="MDA0163447.1"/>
    </source>
</evidence>
<accession>A0A9X3MYF6</accession>
<keyword evidence="9" id="KW-0694">RNA-binding</keyword>
<dbReference type="GO" id="GO:0016787">
    <property type="term" value="F:hydrolase activity"/>
    <property type="evidence" value="ECO:0007669"/>
    <property type="project" value="UniProtKB-KW"/>
</dbReference>
<dbReference type="NCBIfam" id="TIGR00757">
    <property type="entry name" value="RNaseEG"/>
    <property type="match status" value="1"/>
</dbReference>
<dbReference type="PANTHER" id="PTHR30001:SF1">
    <property type="entry name" value="RIBONUCLEASE E_G-LIKE PROTEIN, CHLOROPLASTIC"/>
    <property type="match status" value="1"/>
</dbReference>
<dbReference type="GO" id="GO:0006364">
    <property type="term" value="P:rRNA processing"/>
    <property type="evidence" value="ECO:0007669"/>
    <property type="project" value="TreeGrafter"/>
</dbReference>
<sequence length="848" mass="92875">MRKQVLVTVDRGETRVAMLEASGDPAAPTKSRSRSRGRRRVNTVPDGYRVAEVYFERRGGRSIVGNIYKGRVDNVLAGLEAAFVDIGLDKNGFLHVDEIVLPGVEQARRGRGNGPRITDLLKPGQEIVVQVVKDPLKTKGARLSMELTIAGRYMVYAPTGEGVGVSRRLEDKERDRLRKEAKQLDLGGGGAIIRTAAHGATRADFERELQYLFKLNGVLEQRVKDTAAPALVFQEADLSVRVVRDIFSEHFERAIVDDELAHHRLVSFFTRTAPELVDRVELYDGEDGPLFEAYGVDPVINGMLERRVDLPSGGYLVIDYAEALTVIDVNTGSFTGKGKSARLEDTITKTNLEAAEEVVRQLRLRDIGGIIVIDFIDMARSRNRDAVLKVLRKALDEDRTKTFVVEISPLGLVEMTRQNVTDGVREIMTKPCPVCSGEGVVKSEETIAIEFARHLRHMVIEAGDGGPEAYLLRINPKVTAWFIADGARELHAIEGETGRYFHFEGSDGLPLDYFAVTMEGTRAEIEEHAVPFRAGEEVHVHLVEPHMYNDDDAVAKVDGYLIDVVNGIAFVGEKKLVRIEEAGRTIARAVLVGVDAEAAEEAARERAGAREKALQASRRSAAAKKGAARRRERDADAEVAAALTDDSPIEAGTAPAGLDDADEAVATPRKRSRRRRRSGDPDAAAAVEARDIDVVVAEEPVAPAAEDAPVPKPRGRSRRRTVDADDGAEAPEAVVEETPEPAPVPPARKGRARKRPAEAEVAADEAVAAEAEEDETPKPAAKRRSRRKVVEEEPEAEAPEVEDDEDIDGDDEEDGDDDALSSRPRRRGRRGGRRRSRAKAQADAEVSD</sequence>
<evidence type="ECO:0000259" key="12">
    <source>
        <dbReference type="PROSITE" id="PS50126"/>
    </source>
</evidence>
<keyword evidence="6" id="KW-0255">Endonuclease</keyword>
<keyword evidence="8" id="KW-0460">Magnesium</keyword>
<proteinExistence type="predicted"/>
<evidence type="ECO:0000256" key="6">
    <source>
        <dbReference type="ARBA" id="ARBA00022759"/>
    </source>
</evidence>
<evidence type="ECO:0000256" key="9">
    <source>
        <dbReference type="ARBA" id="ARBA00022884"/>
    </source>
</evidence>
<evidence type="ECO:0000256" key="3">
    <source>
        <dbReference type="ARBA" id="ARBA00022519"/>
    </source>
</evidence>
<feature type="compositionally biased region" description="Low complexity" evidence="11">
    <location>
        <begin position="694"/>
        <end position="708"/>
    </location>
</feature>
<evidence type="ECO:0000256" key="8">
    <source>
        <dbReference type="ARBA" id="ARBA00022842"/>
    </source>
</evidence>
<dbReference type="AlphaFoldDB" id="A0A9X3MYF6"/>
<feature type="compositionally biased region" description="Basic residues" evidence="11">
    <location>
        <begin position="823"/>
        <end position="838"/>
    </location>
</feature>
<name>A0A9X3MYF6_9ACTN</name>
<keyword evidence="5" id="KW-0479">Metal-binding</keyword>
<dbReference type="InterPro" id="IPR003029">
    <property type="entry name" value="S1_domain"/>
</dbReference>
<dbReference type="InterPro" id="IPR012340">
    <property type="entry name" value="NA-bd_OB-fold"/>
</dbReference>
<dbReference type="GO" id="GO:0003723">
    <property type="term" value="F:RNA binding"/>
    <property type="evidence" value="ECO:0007669"/>
    <property type="project" value="UniProtKB-KW"/>
</dbReference>
<evidence type="ECO:0000256" key="4">
    <source>
        <dbReference type="ARBA" id="ARBA00022722"/>
    </source>
</evidence>
<dbReference type="Pfam" id="PF10150">
    <property type="entry name" value="RNase_E_G"/>
    <property type="match status" value="1"/>
</dbReference>
<dbReference type="GO" id="GO:0005737">
    <property type="term" value="C:cytoplasm"/>
    <property type="evidence" value="ECO:0007669"/>
    <property type="project" value="TreeGrafter"/>
</dbReference>
<keyword evidence="3" id="KW-0997">Cell inner membrane</keyword>
<dbReference type="InterPro" id="IPR019307">
    <property type="entry name" value="RNA-bd_AU-1/RNase_E/G"/>
</dbReference>
<dbReference type="SMART" id="SM00316">
    <property type="entry name" value="S1"/>
    <property type="match status" value="1"/>
</dbReference>
<dbReference type="GO" id="GO:0004519">
    <property type="term" value="F:endonuclease activity"/>
    <property type="evidence" value="ECO:0007669"/>
    <property type="project" value="UniProtKB-KW"/>
</dbReference>
<dbReference type="CDD" id="cd04453">
    <property type="entry name" value="S1_RNase_E"/>
    <property type="match status" value="1"/>
</dbReference>
<feature type="compositionally biased region" description="Low complexity" evidence="11">
    <location>
        <begin position="616"/>
        <end position="625"/>
    </location>
</feature>
<feature type="compositionally biased region" description="Acidic residues" evidence="11">
    <location>
        <begin position="792"/>
        <end position="819"/>
    </location>
</feature>
<dbReference type="GO" id="GO:0004540">
    <property type="term" value="F:RNA nuclease activity"/>
    <property type="evidence" value="ECO:0007669"/>
    <property type="project" value="InterPro"/>
</dbReference>
<comment type="cofactor">
    <cofactor evidence="1">
        <name>Mg(2+)</name>
        <dbReference type="ChEBI" id="CHEBI:18420"/>
    </cofactor>
</comment>
<dbReference type="SUPFAM" id="SSF50249">
    <property type="entry name" value="Nucleic acid-binding proteins"/>
    <property type="match status" value="1"/>
</dbReference>
<dbReference type="PROSITE" id="PS50126">
    <property type="entry name" value="S1"/>
    <property type="match status" value="1"/>
</dbReference>
<feature type="region of interest" description="Disordered" evidence="11">
    <location>
        <begin position="21"/>
        <end position="42"/>
    </location>
</feature>
<evidence type="ECO:0000256" key="5">
    <source>
        <dbReference type="ARBA" id="ARBA00022723"/>
    </source>
</evidence>
<keyword evidence="2" id="KW-1003">Cell membrane</keyword>
<feature type="domain" description="S1 motif" evidence="12">
    <location>
        <begin position="65"/>
        <end position="146"/>
    </location>
</feature>
<dbReference type="GO" id="GO:0046872">
    <property type="term" value="F:metal ion binding"/>
    <property type="evidence" value="ECO:0007669"/>
    <property type="project" value="UniProtKB-KW"/>
</dbReference>
<comment type="caution">
    <text evidence="13">The sequence shown here is derived from an EMBL/GenBank/DDBJ whole genome shotgun (WGS) entry which is preliminary data.</text>
</comment>
<dbReference type="EMBL" id="JAPDOD010000025">
    <property type="protein sequence ID" value="MDA0163447.1"/>
    <property type="molecule type" value="Genomic_DNA"/>
</dbReference>
<dbReference type="Proteomes" id="UP001149140">
    <property type="component" value="Unassembled WGS sequence"/>
</dbReference>
<evidence type="ECO:0000313" key="14">
    <source>
        <dbReference type="Proteomes" id="UP001149140"/>
    </source>
</evidence>